<dbReference type="Proteomes" id="UP000682733">
    <property type="component" value="Unassembled WGS sequence"/>
</dbReference>
<keyword evidence="5" id="KW-1185">Reference proteome</keyword>
<dbReference type="EMBL" id="CAJOBC010003683">
    <property type="protein sequence ID" value="CAF3795809.1"/>
    <property type="molecule type" value="Genomic_DNA"/>
</dbReference>
<evidence type="ECO:0000313" key="5">
    <source>
        <dbReference type="Proteomes" id="UP000663829"/>
    </source>
</evidence>
<reference evidence="2" key="1">
    <citation type="submission" date="2021-02" db="EMBL/GenBank/DDBJ databases">
        <authorList>
            <person name="Nowell W R."/>
        </authorList>
    </citation>
    <scope>NUCLEOTIDE SEQUENCE</scope>
</reference>
<evidence type="ECO:0000313" key="1">
    <source>
        <dbReference type="EMBL" id="CAF0915703.1"/>
    </source>
</evidence>
<sequence length="73" mass="8476">MSGTHASHDTIRARVHMWFGMLPHKFVMDKVEVVFNAARYRMFLGQLEIIENRQDQPAFQPSLSSEISAVERE</sequence>
<name>A0A814IJX5_9BILA</name>
<dbReference type="EMBL" id="CAJNOK010003819">
    <property type="protein sequence ID" value="CAF0915703.1"/>
    <property type="molecule type" value="Genomic_DNA"/>
</dbReference>
<gene>
    <name evidence="2" type="ORF">GPM918_LOCUS14959</name>
    <name evidence="1" type="ORF">OVA965_LOCUS10357</name>
    <name evidence="4" type="ORF">SRO942_LOCUS14959</name>
    <name evidence="3" type="ORF">TMI583_LOCUS10353</name>
</gene>
<comment type="caution">
    <text evidence="2">The sequence shown here is derived from an EMBL/GenBank/DDBJ whole genome shotgun (WGS) entry which is preliminary data.</text>
</comment>
<evidence type="ECO:0000313" key="2">
    <source>
        <dbReference type="EMBL" id="CAF1024552.1"/>
    </source>
</evidence>
<evidence type="ECO:0000313" key="4">
    <source>
        <dbReference type="EMBL" id="CAF3795809.1"/>
    </source>
</evidence>
<dbReference type="Proteomes" id="UP000677228">
    <property type="component" value="Unassembled WGS sequence"/>
</dbReference>
<dbReference type="Proteomes" id="UP000681722">
    <property type="component" value="Unassembled WGS sequence"/>
</dbReference>
<organism evidence="2 5">
    <name type="scientific">Didymodactylos carnosus</name>
    <dbReference type="NCBI Taxonomy" id="1234261"/>
    <lineage>
        <taxon>Eukaryota</taxon>
        <taxon>Metazoa</taxon>
        <taxon>Spiralia</taxon>
        <taxon>Gnathifera</taxon>
        <taxon>Rotifera</taxon>
        <taxon>Eurotatoria</taxon>
        <taxon>Bdelloidea</taxon>
        <taxon>Philodinida</taxon>
        <taxon>Philodinidae</taxon>
        <taxon>Didymodactylos</taxon>
    </lineage>
</organism>
<dbReference type="AlphaFoldDB" id="A0A814IJX5"/>
<dbReference type="EMBL" id="CAJOBA010003820">
    <property type="protein sequence ID" value="CAF3693982.1"/>
    <property type="molecule type" value="Genomic_DNA"/>
</dbReference>
<accession>A0A814IJX5</accession>
<proteinExistence type="predicted"/>
<protein>
    <submittedName>
        <fullName evidence="2">Uncharacterized protein</fullName>
    </submittedName>
</protein>
<evidence type="ECO:0000313" key="3">
    <source>
        <dbReference type="EMBL" id="CAF3693982.1"/>
    </source>
</evidence>
<dbReference type="Proteomes" id="UP000663829">
    <property type="component" value="Unassembled WGS sequence"/>
</dbReference>
<dbReference type="EMBL" id="CAJNOQ010003683">
    <property type="protein sequence ID" value="CAF1024552.1"/>
    <property type="molecule type" value="Genomic_DNA"/>
</dbReference>